<dbReference type="InterPro" id="IPR036388">
    <property type="entry name" value="WH-like_DNA-bd_sf"/>
</dbReference>
<gene>
    <name evidence="3" type="ORF">D5R95_04860</name>
</gene>
<reference evidence="3 4" key="1">
    <citation type="submission" date="2018-08" db="EMBL/GenBank/DDBJ databases">
        <title>The metabolism and importance of syntrophic acetate oxidation coupled to methane or sulfide production in haloalkaline environments.</title>
        <authorList>
            <person name="Timmers P.H.A."/>
            <person name="Vavourakis C.D."/>
            <person name="Sorokin D.Y."/>
            <person name="Sinninghe Damste J.S."/>
            <person name="Muyzer G."/>
            <person name="Stams A.J.M."/>
            <person name="Plugge C.M."/>
        </authorList>
    </citation>
    <scope>NUCLEOTIDE SEQUENCE [LARGE SCALE GENOMIC DNA]</scope>
    <source>
        <strain evidence="3">MSAO_Arc3</strain>
    </source>
</reference>
<sequence>MKESIDCSTNSQDTCNCSHEPKKDSSTYNEQEELESNIDYDNEETNKLMLPEKSPHDYRPEVNKIESNNEDILSQPQPELGNKKDVDENLIASIQNQLLKLTDEITELENSLEDQKETSSRRLSEVNERLQNKTEEEDFISVKNEFNLFSKRLRRVAKEADASHNEVLDASKIPPDVLEIAYKKTLNNIFTELVTFVGEKDAHDIVFKVIKKVRSSSAGVDFFRFETGRFTVYKLAEAIENKLVSPKQIHATYLELVRNLMEYIPGYETRDFKSFVETGSMEYVIDKVRLHEDLYVDILEKMNYFEDIADKISEEMENISNKQEELENNIQEINHKSSENSSFEEEGANQVAHAINIHTKTLKKLSENIKAIEKEIETQKSDNKDEINELQFQLNTLKENQMKKGREELQELLEEQLNSVNNKIDVAIKSNNNKIESDLSQLNEEVISIKDELGLLKEHFSTELSLFDKNVLKCIEEENSGMTLKQIKKKLPSNDVDENMLEKILEKLLETEYIEKYKKGRYVYYTRSKN</sequence>
<feature type="compositionally biased region" description="Basic and acidic residues" evidence="2">
    <location>
        <begin position="113"/>
        <end position="129"/>
    </location>
</feature>
<dbReference type="InterPro" id="IPR036390">
    <property type="entry name" value="WH_DNA-bd_sf"/>
</dbReference>
<feature type="compositionally biased region" description="Acidic residues" evidence="2">
    <location>
        <begin position="30"/>
        <end position="43"/>
    </location>
</feature>
<proteinExistence type="predicted"/>
<evidence type="ECO:0000256" key="2">
    <source>
        <dbReference type="SAM" id="MobiDB-lite"/>
    </source>
</evidence>
<feature type="compositionally biased region" description="Polar residues" evidence="2">
    <location>
        <begin position="1"/>
        <end position="17"/>
    </location>
</feature>
<keyword evidence="1" id="KW-0175">Coiled coil</keyword>
<evidence type="ECO:0000256" key="1">
    <source>
        <dbReference type="SAM" id="Coils"/>
    </source>
</evidence>
<dbReference type="AlphaFoldDB" id="A0A3R7WEM2"/>
<dbReference type="Gene3D" id="1.10.10.10">
    <property type="entry name" value="Winged helix-like DNA-binding domain superfamily/Winged helix DNA-binding domain"/>
    <property type="match status" value="1"/>
</dbReference>
<dbReference type="SUPFAM" id="SSF46785">
    <property type="entry name" value="Winged helix' DNA-binding domain"/>
    <property type="match status" value="1"/>
</dbReference>
<dbReference type="EMBL" id="QZAB01000307">
    <property type="protein sequence ID" value="RQD85344.1"/>
    <property type="molecule type" value="Genomic_DNA"/>
</dbReference>
<feature type="region of interest" description="Disordered" evidence="2">
    <location>
        <begin position="1"/>
        <end position="45"/>
    </location>
</feature>
<dbReference type="Proteomes" id="UP000284763">
    <property type="component" value="Unassembled WGS sequence"/>
</dbReference>
<name>A0A3R7WEM2_9EURY</name>
<protein>
    <submittedName>
        <fullName evidence="3">Uncharacterized protein</fullName>
    </submittedName>
</protein>
<organism evidence="3 4">
    <name type="scientific">Methanosalsum natronophilum</name>
    <dbReference type="NCBI Taxonomy" id="768733"/>
    <lineage>
        <taxon>Archaea</taxon>
        <taxon>Methanobacteriati</taxon>
        <taxon>Methanobacteriota</taxon>
        <taxon>Stenosarchaea group</taxon>
        <taxon>Methanomicrobia</taxon>
        <taxon>Methanosarcinales</taxon>
        <taxon>Methanosarcinaceae</taxon>
        <taxon>Methanosalsum</taxon>
    </lineage>
</organism>
<accession>A0A3R7WEM2</accession>
<evidence type="ECO:0000313" key="4">
    <source>
        <dbReference type="Proteomes" id="UP000284763"/>
    </source>
</evidence>
<feature type="region of interest" description="Disordered" evidence="2">
    <location>
        <begin position="110"/>
        <end position="129"/>
    </location>
</feature>
<feature type="coiled-coil region" evidence="1">
    <location>
        <begin position="305"/>
        <end position="459"/>
    </location>
</feature>
<evidence type="ECO:0000313" key="3">
    <source>
        <dbReference type="EMBL" id="RQD85344.1"/>
    </source>
</evidence>
<comment type="caution">
    <text evidence="3">The sequence shown here is derived from an EMBL/GenBank/DDBJ whole genome shotgun (WGS) entry which is preliminary data.</text>
</comment>